<reference evidence="2 3" key="1">
    <citation type="journal article" date="2016" name="Nat. Commun.">
        <title>Thousands of microbial genomes shed light on interconnected biogeochemical processes in an aquifer system.</title>
        <authorList>
            <person name="Anantharaman K."/>
            <person name="Brown C.T."/>
            <person name="Hug L.A."/>
            <person name="Sharon I."/>
            <person name="Castelle C.J."/>
            <person name="Probst A.J."/>
            <person name="Thomas B.C."/>
            <person name="Singh A."/>
            <person name="Wilkins M.J."/>
            <person name="Karaoz U."/>
            <person name="Brodie E.L."/>
            <person name="Williams K.H."/>
            <person name="Hubbard S.S."/>
            <person name="Banfield J.F."/>
        </authorList>
    </citation>
    <scope>NUCLEOTIDE SEQUENCE [LARGE SCALE GENOMIC DNA]</scope>
</reference>
<keyword evidence="1" id="KW-0472">Membrane</keyword>
<sequence>MINKKIIFSIIGVALLSTYVFYFPNFKYFHKQINENETTAIFLKNTNTTTNQITQSPKQSDAPVKITTTTPIVVKKIDKTINNIPKPATQPIPTNKPPEPIIIVDPENPKTDNFTCLPNTNPIFTHHITDIAKINNIVIPPNFVGTDLKTHSYIETDHARVPIYAPVDMILTGGAYYKSGPYRLDFQISCEITLRLAHITEPIIKITDVFPSTPALASDSRDQPTKNQIKFKAGDLIGYTTGTNVAGNWDFGVYNSATKNKYTDNTNFNSSWVYTTAVCPYDYFTSELKSAYTNKYNIRSNDGAKPDGESFCK</sequence>
<accession>A0A1F6PBQ7</accession>
<proteinExistence type="predicted"/>
<evidence type="ECO:0000256" key="1">
    <source>
        <dbReference type="SAM" id="Phobius"/>
    </source>
</evidence>
<keyword evidence="1" id="KW-0812">Transmembrane</keyword>
<dbReference type="EMBL" id="MFRE01000027">
    <property type="protein sequence ID" value="OGH93592.1"/>
    <property type="molecule type" value="Genomic_DNA"/>
</dbReference>
<dbReference type="Proteomes" id="UP000178254">
    <property type="component" value="Unassembled WGS sequence"/>
</dbReference>
<gene>
    <name evidence="2" type="ORF">A2538_05195</name>
</gene>
<dbReference type="STRING" id="1798709.A2538_05195"/>
<feature type="transmembrane region" description="Helical" evidence="1">
    <location>
        <begin position="6"/>
        <end position="23"/>
    </location>
</feature>
<keyword evidence="1" id="KW-1133">Transmembrane helix</keyword>
<evidence type="ECO:0000313" key="2">
    <source>
        <dbReference type="EMBL" id="OGH93592.1"/>
    </source>
</evidence>
<comment type="caution">
    <text evidence="2">The sequence shown here is derived from an EMBL/GenBank/DDBJ whole genome shotgun (WGS) entry which is preliminary data.</text>
</comment>
<protein>
    <submittedName>
        <fullName evidence="2">Uncharacterized protein</fullName>
    </submittedName>
</protein>
<evidence type="ECO:0000313" key="3">
    <source>
        <dbReference type="Proteomes" id="UP000178254"/>
    </source>
</evidence>
<organism evidence="2 3">
    <name type="scientific">Candidatus Magasanikbacteria bacterium RIFOXYD2_FULL_41_14</name>
    <dbReference type="NCBI Taxonomy" id="1798709"/>
    <lineage>
        <taxon>Bacteria</taxon>
        <taxon>Candidatus Magasanikiibacteriota</taxon>
    </lineage>
</organism>
<name>A0A1F6PBQ7_9BACT</name>
<dbReference type="AlphaFoldDB" id="A0A1F6PBQ7"/>